<feature type="domain" description="C2" evidence="8">
    <location>
        <begin position="690"/>
        <end position="836"/>
    </location>
</feature>
<dbReference type="OrthoDB" id="419768at2759"/>
<feature type="compositionally biased region" description="Polar residues" evidence="6">
    <location>
        <begin position="1"/>
        <end position="11"/>
    </location>
</feature>
<comment type="subcellular location">
    <subcellularLocation>
        <location evidence="1">Membrane</location>
    </subcellularLocation>
</comment>
<name>A0A517L888_9PEZI</name>
<sequence length="1068" mass="118334">MSNLNAANAQGPSAPTSSDPTATSAPIDASNTTGPSASYVEEVINRSSIVDDPATLPLLSNTGHETGISNSNATGSVSQKSATAQHTVKDSPSYPAAASAVSRKPLPESTSYQTPQPTQPHNEALRAEPTKFGQAYSERNPPPNIAAFRESEQKRHEASQRYFEQQEPTTQQTAEAEIPDDTPKADQTDDVPIGAEKSNVLFHPTPEVNLDLVFEGINKSLRQVSYAVFGAIVTLDWLFIGGGFKGFLKSFFPAGGVAVAVYFILTMVGQNAASRKIDRTEAKTEKLRYVPESVEWMNTLVETLWDTLQQDFFDNIASQINDTIKPYIPSGVPATVKITELGHGSQSLRVLSMRSLPDSEFGDLVPAHGIDKSGSVAQAKEKEKAIAREEGGVFYNLEIAVAYHEPPFRSRKDHMHVDVLAMLGPLPLPIFVQVKEFVATIRIRLQMHQDLPFLKNVTFALTEKPKINAAVNLGAPWALDLLNLPIIDSVLVSQIDAAAADFIQPKSMSLDMTVYVGGSDQKVETEAIGVLVVKIHRARHLARQDTRGPGADPYLTIAFSKYEKPMYATRIIKGDRNPVWEESAIIMIRAEHVKRQENVLLRLWDSDTTGSDDVSGVCEFPLHELILNANTMHKREDQLQGDTAGTDAEGVLEWEIGYFPRAEFQKHLRTTATDPRDRHGDIIEVNEEQEQEQDAQNTVPDPNLPSGILGLTIHQCINVKIDNPNKKSMGYVKVRGQDSDGEDDDEEETISIDYIPSLYASADINDKLNYRTRVKSITDHPTFNSSYETCIRDWRMATLTLSVWDTRKKTDDSLVGVVALKLSEIFHESSSVVKFYDLKGGEGSGRIRISMIFRSISMRLEQPLLGYEIGTFVFSSPVVCTGNFNTRKLTLRTAGSTRTIKGGEKSENGHTWTLDSKQSLLPVHYRFMAPVVLEFAGITEAVPGPLGKMMNKNKNFAILWLHKLNDNDEQTFTLPIYKTDNPDRLTQNVVSQPDETMALEQVGEVSFKGCFSAGLDESHEEFLEKGNHDHWSAYHSWLAAKKSGQRNFQVERTTNKTVQKLMAKDGKV</sequence>
<evidence type="ECO:0008006" key="12">
    <source>
        <dbReference type="Google" id="ProtNLM"/>
    </source>
</evidence>
<dbReference type="CDD" id="cd21676">
    <property type="entry name" value="SMP_Mug190"/>
    <property type="match status" value="1"/>
</dbReference>
<organism evidence="10 11">
    <name type="scientific">Venturia effusa</name>
    <dbReference type="NCBI Taxonomy" id="50376"/>
    <lineage>
        <taxon>Eukaryota</taxon>
        <taxon>Fungi</taxon>
        <taxon>Dikarya</taxon>
        <taxon>Ascomycota</taxon>
        <taxon>Pezizomycotina</taxon>
        <taxon>Dothideomycetes</taxon>
        <taxon>Pleosporomycetidae</taxon>
        <taxon>Venturiales</taxon>
        <taxon>Venturiaceae</taxon>
        <taxon>Venturia</taxon>
    </lineage>
</organism>
<evidence type="ECO:0000256" key="2">
    <source>
        <dbReference type="ARBA" id="ARBA00022448"/>
    </source>
</evidence>
<dbReference type="Pfam" id="PF25669">
    <property type="entry name" value="SMP_MUG190-like"/>
    <property type="match status" value="1"/>
</dbReference>
<feature type="compositionally biased region" description="Basic and acidic residues" evidence="6">
    <location>
        <begin position="150"/>
        <end position="159"/>
    </location>
</feature>
<dbReference type="GO" id="GO:0006869">
    <property type="term" value="P:lipid transport"/>
    <property type="evidence" value="ECO:0007669"/>
    <property type="project" value="UniProtKB-KW"/>
</dbReference>
<feature type="compositionally biased region" description="Low complexity" evidence="6">
    <location>
        <begin position="12"/>
        <end position="26"/>
    </location>
</feature>
<keyword evidence="7" id="KW-1133">Transmembrane helix</keyword>
<dbReference type="SMART" id="SM00239">
    <property type="entry name" value="C2"/>
    <property type="match status" value="2"/>
</dbReference>
<evidence type="ECO:0000259" key="8">
    <source>
        <dbReference type="PROSITE" id="PS50004"/>
    </source>
</evidence>
<feature type="region of interest" description="Disordered" evidence="6">
    <location>
        <begin position="1"/>
        <end position="39"/>
    </location>
</feature>
<evidence type="ECO:0000256" key="3">
    <source>
        <dbReference type="ARBA" id="ARBA00023055"/>
    </source>
</evidence>
<dbReference type="PROSITE" id="PS51847">
    <property type="entry name" value="SMP"/>
    <property type="match status" value="1"/>
</dbReference>
<keyword evidence="4" id="KW-0446">Lipid-binding</keyword>
<feature type="transmembrane region" description="Helical" evidence="7">
    <location>
        <begin position="250"/>
        <end position="269"/>
    </location>
</feature>
<dbReference type="GO" id="GO:0008289">
    <property type="term" value="F:lipid binding"/>
    <property type="evidence" value="ECO:0007669"/>
    <property type="project" value="UniProtKB-KW"/>
</dbReference>
<keyword evidence="3" id="KW-0445">Lipid transport</keyword>
<evidence type="ECO:0000259" key="9">
    <source>
        <dbReference type="PROSITE" id="PS51847"/>
    </source>
</evidence>
<dbReference type="PANTHER" id="PTHR47348">
    <property type="entry name" value="MEIOTICALLY UP-REGULATED GENE 190 PROTEIN"/>
    <property type="match status" value="1"/>
</dbReference>
<dbReference type="InterPro" id="IPR057349">
    <property type="entry name" value="C2_Mug190_3rd"/>
</dbReference>
<keyword evidence="2" id="KW-0813">Transport</keyword>
<dbReference type="SUPFAM" id="SSF49562">
    <property type="entry name" value="C2 domain (Calcium/lipid-binding domain, CaLB)"/>
    <property type="match status" value="2"/>
</dbReference>
<feature type="region of interest" description="Disordered" evidence="6">
    <location>
        <begin position="150"/>
        <end position="191"/>
    </location>
</feature>
<dbReference type="PANTHER" id="PTHR47348:SF2">
    <property type="entry name" value="MEIOTICALLY UP-REGULATED 190 PROTEIN"/>
    <property type="match status" value="1"/>
</dbReference>
<dbReference type="InterPro" id="IPR031468">
    <property type="entry name" value="SMP_LBD"/>
</dbReference>
<feature type="compositionally biased region" description="Polar residues" evidence="6">
    <location>
        <begin position="108"/>
        <end position="121"/>
    </location>
</feature>
<protein>
    <recommendedName>
        <fullName evidence="12">C2 domain-containing protein</fullName>
    </recommendedName>
</protein>
<dbReference type="GO" id="GO:0016020">
    <property type="term" value="C:membrane"/>
    <property type="evidence" value="ECO:0007669"/>
    <property type="project" value="UniProtKB-SubCell"/>
</dbReference>
<dbReference type="PROSITE" id="PS50004">
    <property type="entry name" value="C2"/>
    <property type="match status" value="2"/>
</dbReference>
<proteinExistence type="predicted"/>
<evidence type="ECO:0000256" key="4">
    <source>
        <dbReference type="ARBA" id="ARBA00023121"/>
    </source>
</evidence>
<feature type="compositionally biased region" description="Low complexity" evidence="6">
    <location>
        <begin position="165"/>
        <end position="176"/>
    </location>
</feature>
<feature type="domain" description="C2" evidence="8">
    <location>
        <begin position="510"/>
        <end position="636"/>
    </location>
</feature>
<reference evidence="10 11" key="1">
    <citation type="submission" date="2019-07" db="EMBL/GenBank/DDBJ databases">
        <title>Finished genome of Venturia effusa.</title>
        <authorList>
            <person name="Young C.A."/>
            <person name="Cox M.P."/>
            <person name="Ganley A.R.D."/>
            <person name="David W.J."/>
        </authorList>
    </citation>
    <scope>NUCLEOTIDE SEQUENCE [LARGE SCALE GENOMIC DNA]</scope>
    <source>
        <strain evidence="11">albino</strain>
    </source>
</reference>
<dbReference type="InterPro" id="IPR035892">
    <property type="entry name" value="C2_domain_sf"/>
</dbReference>
<evidence type="ECO:0000313" key="11">
    <source>
        <dbReference type="Proteomes" id="UP000316270"/>
    </source>
</evidence>
<dbReference type="STRING" id="50376.A0A517L888"/>
<feature type="region of interest" description="Disordered" evidence="6">
    <location>
        <begin position="53"/>
        <end position="123"/>
    </location>
</feature>
<dbReference type="Proteomes" id="UP000316270">
    <property type="component" value="Chromosome 6"/>
</dbReference>
<evidence type="ECO:0000256" key="6">
    <source>
        <dbReference type="SAM" id="MobiDB-lite"/>
    </source>
</evidence>
<dbReference type="AlphaFoldDB" id="A0A517L888"/>
<dbReference type="InterPro" id="IPR000008">
    <property type="entry name" value="C2_dom"/>
</dbReference>
<feature type="compositionally biased region" description="Low complexity" evidence="6">
    <location>
        <begin position="91"/>
        <end position="102"/>
    </location>
</feature>
<feature type="domain" description="SMP-LTD" evidence="9">
    <location>
        <begin position="290"/>
        <end position="513"/>
    </location>
</feature>
<evidence type="ECO:0000256" key="1">
    <source>
        <dbReference type="ARBA" id="ARBA00004370"/>
    </source>
</evidence>
<keyword evidence="11" id="KW-1185">Reference proteome</keyword>
<evidence type="ECO:0000256" key="5">
    <source>
        <dbReference type="ARBA" id="ARBA00023136"/>
    </source>
</evidence>
<feature type="compositionally biased region" description="Polar residues" evidence="6">
    <location>
        <begin position="58"/>
        <end position="86"/>
    </location>
</feature>
<feature type="transmembrane region" description="Helical" evidence="7">
    <location>
        <begin position="224"/>
        <end position="244"/>
    </location>
</feature>
<evidence type="ECO:0000256" key="7">
    <source>
        <dbReference type="SAM" id="Phobius"/>
    </source>
</evidence>
<dbReference type="EMBL" id="CP042190">
    <property type="protein sequence ID" value="QDS71840.1"/>
    <property type="molecule type" value="Genomic_DNA"/>
</dbReference>
<gene>
    <name evidence="10" type="ORF">FKW77_009859</name>
</gene>
<accession>A0A517L888</accession>
<keyword evidence="5 7" id="KW-0472">Membrane</keyword>
<dbReference type="Pfam" id="PF00168">
    <property type="entry name" value="C2"/>
    <property type="match status" value="2"/>
</dbReference>
<keyword evidence="7" id="KW-0812">Transmembrane</keyword>
<dbReference type="Gene3D" id="2.60.40.150">
    <property type="entry name" value="C2 domain"/>
    <property type="match status" value="2"/>
</dbReference>
<dbReference type="Pfam" id="PF25331">
    <property type="entry name" value="C2_Mug190_3rd"/>
    <property type="match status" value="1"/>
</dbReference>
<evidence type="ECO:0000313" key="10">
    <source>
        <dbReference type="EMBL" id="QDS71840.1"/>
    </source>
</evidence>